<evidence type="ECO:0000256" key="2">
    <source>
        <dbReference type="ARBA" id="ARBA00005182"/>
    </source>
</evidence>
<evidence type="ECO:0000313" key="9">
    <source>
        <dbReference type="Proteomes" id="UP001589692"/>
    </source>
</evidence>
<sequence>MTEKVDLDINEGYFLENGWFFLGEKYANDFSQACGTFQPVTGHAEQWAETAELISDQCQRRGIPSIFAVGPAKWSVYRDFASQIPEFRPGQTSLHDQIASAASSKQLDFLDLRGVMREGRKIADTYSPRDSHWNGYGAYLAWREISSSFKRHFPNHDFFDPGKIESIETSDDWNEATSLTGVPGLNVFSYPVFSHPFKDFQMRRSSEGWSDQNSNSLLYVSYLPVDTRCQNSTSGLKALIIRDSVGDLLSPYFNSTFKETYHRTHHVNVEGRPPNLSALLRDYAPDVVLFMFTERYLIYPFLDVEMARACKTFEERQEKVAYWPAVPNKMKLEIDGWERPKHPVLIKLPTQSHSNSILKISIQTEGTGALLVSYTAGENVRHKHFVYRSGPNDFFADISGDVSGDHVWLLDQHNPSPTFLTAVSLSF</sequence>
<keyword evidence="6" id="KW-0016">Alginate biosynthesis</keyword>
<keyword evidence="5" id="KW-0574">Periplasm</keyword>
<dbReference type="Proteomes" id="UP001589692">
    <property type="component" value="Unassembled WGS sequence"/>
</dbReference>
<accession>A0ABV6AV88</accession>
<dbReference type="InterPro" id="IPR031811">
    <property type="entry name" value="ALGX/ALGJ_SGNH-like"/>
</dbReference>
<organism evidence="8 9">
    <name type="scientific">Rhizobium puerariae</name>
    <dbReference type="NCBI Taxonomy" id="1585791"/>
    <lineage>
        <taxon>Bacteria</taxon>
        <taxon>Pseudomonadati</taxon>
        <taxon>Pseudomonadota</taxon>
        <taxon>Alphaproteobacteria</taxon>
        <taxon>Hyphomicrobiales</taxon>
        <taxon>Rhizobiaceae</taxon>
        <taxon>Rhizobium/Agrobacterium group</taxon>
        <taxon>Rhizobium</taxon>
    </lineage>
</organism>
<evidence type="ECO:0000256" key="4">
    <source>
        <dbReference type="ARBA" id="ARBA00022729"/>
    </source>
</evidence>
<keyword evidence="4" id="KW-0732">Signal</keyword>
<gene>
    <name evidence="8" type="ORF">ACFFP0_30620</name>
</gene>
<dbReference type="RefSeq" id="WP_377266019.1">
    <property type="nucleotide sequence ID" value="NZ_JBHMAA010000053.1"/>
</dbReference>
<evidence type="ECO:0000256" key="3">
    <source>
        <dbReference type="ARBA" id="ARBA00022679"/>
    </source>
</evidence>
<evidence type="ECO:0000313" key="8">
    <source>
        <dbReference type="EMBL" id="MFB9953213.1"/>
    </source>
</evidence>
<evidence type="ECO:0000259" key="7">
    <source>
        <dbReference type="Pfam" id="PF16822"/>
    </source>
</evidence>
<comment type="caution">
    <text evidence="8">The sequence shown here is derived from an EMBL/GenBank/DDBJ whole genome shotgun (WGS) entry which is preliminary data.</text>
</comment>
<comment type="subcellular location">
    <subcellularLocation>
        <location evidence="1">Periplasm</location>
    </subcellularLocation>
</comment>
<evidence type="ECO:0000256" key="1">
    <source>
        <dbReference type="ARBA" id="ARBA00004418"/>
    </source>
</evidence>
<keyword evidence="3" id="KW-0808">Transferase</keyword>
<name>A0ABV6AV88_9HYPH</name>
<protein>
    <recommendedName>
        <fullName evidence="7">AlgX/AlgJ SGNH hydrolase-like domain-containing protein</fullName>
    </recommendedName>
</protein>
<dbReference type="Pfam" id="PF16822">
    <property type="entry name" value="ALGX"/>
    <property type="match status" value="1"/>
</dbReference>
<comment type="pathway">
    <text evidence="2">Glycan biosynthesis; alginate biosynthesis.</text>
</comment>
<reference evidence="8 9" key="1">
    <citation type="submission" date="2024-09" db="EMBL/GenBank/DDBJ databases">
        <authorList>
            <person name="Sun Q."/>
            <person name="Mori K."/>
        </authorList>
    </citation>
    <scope>NUCLEOTIDE SEQUENCE [LARGE SCALE GENOMIC DNA]</scope>
    <source>
        <strain evidence="8 9">TBRC 4938</strain>
    </source>
</reference>
<evidence type="ECO:0000256" key="6">
    <source>
        <dbReference type="ARBA" id="ARBA00022841"/>
    </source>
</evidence>
<proteinExistence type="predicted"/>
<feature type="domain" description="AlgX/AlgJ SGNH hydrolase-like" evidence="7">
    <location>
        <begin position="17"/>
        <end position="152"/>
    </location>
</feature>
<dbReference type="EMBL" id="JBHMAA010000053">
    <property type="protein sequence ID" value="MFB9953213.1"/>
    <property type="molecule type" value="Genomic_DNA"/>
</dbReference>
<evidence type="ECO:0000256" key="5">
    <source>
        <dbReference type="ARBA" id="ARBA00022764"/>
    </source>
</evidence>
<keyword evidence="9" id="KW-1185">Reference proteome</keyword>